<keyword evidence="2" id="KW-1185">Reference proteome</keyword>
<protein>
    <submittedName>
        <fullName evidence="1">GTPase domain-containing protein</fullName>
    </submittedName>
</protein>
<reference evidence="2" key="1">
    <citation type="journal article" date="2019" name="Int. J. Syst. Evol. Microbiol.">
        <title>The Global Catalogue of Microorganisms (GCM) 10K type strain sequencing project: providing services to taxonomists for standard genome sequencing and annotation.</title>
        <authorList>
            <consortium name="The Broad Institute Genomics Platform"/>
            <consortium name="The Broad Institute Genome Sequencing Center for Infectious Disease"/>
            <person name="Wu L."/>
            <person name="Ma J."/>
        </authorList>
    </citation>
    <scope>NUCLEOTIDE SEQUENCE [LARGE SCALE GENOMIC DNA]</scope>
    <source>
        <strain evidence="2">KCTC 22671</strain>
    </source>
</reference>
<dbReference type="Gene3D" id="3.40.50.300">
    <property type="entry name" value="P-loop containing nucleotide triphosphate hydrolases"/>
    <property type="match status" value="1"/>
</dbReference>
<comment type="caution">
    <text evidence="1">The sequence shown here is derived from an EMBL/GenBank/DDBJ whole genome shotgun (WGS) entry which is preliminary data.</text>
</comment>
<dbReference type="SUPFAM" id="SSF52540">
    <property type="entry name" value="P-loop containing nucleoside triphosphate hydrolases"/>
    <property type="match status" value="1"/>
</dbReference>
<evidence type="ECO:0000313" key="1">
    <source>
        <dbReference type="EMBL" id="MFD2891195.1"/>
    </source>
</evidence>
<evidence type="ECO:0000313" key="2">
    <source>
        <dbReference type="Proteomes" id="UP001597534"/>
    </source>
</evidence>
<sequence length="201" mass="23106">MLPFIIGGVVLLAGMGVFRYSLLSSKKKEIYVSVLGPSSSGKTTLHNFLRNTSYRDATIGHNDLDKVVIKKDSKKITIKKGKDIAGTEQAVKAYYKDEIKLSDFCFFIFDSYLVLRNETYSKEVNARLNFINKFCRNINKEDIKIILIASHFDKLRDEQTNKKLIWEKISKIASEGKINKPIYIDLTNKNQLDILKKELFK</sequence>
<dbReference type="EMBL" id="JBHUPC010000012">
    <property type="protein sequence ID" value="MFD2891195.1"/>
    <property type="molecule type" value="Genomic_DNA"/>
</dbReference>
<dbReference type="InterPro" id="IPR027417">
    <property type="entry name" value="P-loop_NTPase"/>
</dbReference>
<gene>
    <name evidence="1" type="ORF">ACFS5J_04115</name>
</gene>
<dbReference type="RefSeq" id="WP_379810748.1">
    <property type="nucleotide sequence ID" value="NZ_JBHUPC010000012.1"/>
</dbReference>
<proteinExistence type="predicted"/>
<organism evidence="1 2">
    <name type="scientific">Flavobacterium chuncheonense</name>
    <dbReference type="NCBI Taxonomy" id="2026653"/>
    <lineage>
        <taxon>Bacteria</taxon>
        <taxon>Pseudomonadati</taxon>
        <taxon>Bacteroidota</taxon>
        <taxon>Flavobacteriia</taxon>
        <taxon>Flavobacteriales</taxon>
        <taxon>Flavobacteriaceae</taxon>
        <taxon>Flavobacterium</taxon>
    </lineage>
</organism>
<name>A0ABW5YJQ9_9FLAO</name>
<dbReference type="Proteomes" id="UP001597534">
    <property type="component" value="Unassembled WGS sequence"/>
</dbReference>
<accession>A0ABW5YJQ9</accession>
<dbReference type="CDD" id="cd00882">
    <property type="entry name" value="Ras_like_GTPase"/>
    <property type="match status" value="1"/>
</dbReference>